<organism evidence="6 7">
    <name type="scientific">Aphis glycines</name>
    <name type="common">Soybean aphid</name>
    <dbReference type="NCBI Taxonomy" id="307491"/>
    <lineage>
        <taxon>Eukaryota</taxon>
        <taxon>Metazoa</taxon>
        <taxon>Ecdysozoa</taxon>
        <taxon>Arthropoda</taxon>
        <taxon>Hexapoda</taxon>
        <taxon>Insecta</taxon>
        <taxon>Pterygota</taxon>
        <taxon>Neoptera</taxon>
        <taxon>Paraneoptera</taxon>
        <taxon>Hemiptera</taxon>
        <taxon>Sternorrhyncha</taxon>
        <taxon>Aphidomorpha</taxon>
        <taxon>Aphidoidea</taxon>
        <taxon>Aphididae</taxon>
        <taxon>Aphidini</taxon>
        <taxon>Aphis</taxon>
        <taxon>Aphis</taxon>
    </lineage>
</organism>
<comment type="similarity">
    <text evidence="1 3">Belongs to the ETS family.</text>
</comment>
<dbReference type="GO" id="GO:0030154">
    <property type="term" value="P:cell differentiation"/>
    <property type="evidence" value="ECO:0007669"/>
    <property type="project" value="TreeGrafter"/>
</dbReference>
<dbReference type="Gene3D" id="1.10.10.10">
    <property type="entry name" value="Winged helix-like DNA-binding domain superfamily/Winged helix DNA-binding domain"/>
    <property type="match status" value="1"/>
</dbReference>
<dbReference type="EMBL" id="VYZN01000042">
    <property type="protein sequence ID" value="KAE9530511.1"/>
    <property type="molecule type" value="Genomic_DNA"/>
</dbReference>
<dbReference type="GO" id="GO:0005634">
    <property type="term" value="C:nucleus"/>
    <property type="evidence" value="ECO:0007669"/>
    <property type="project" value="UniProtKB-SubCell"/>
</dbReference>
<keyword evidence="2 3" id="KW-0238">DNA-binding</keyword>
<dbReference type="Pfam" id="PF00178">
    <property type="entry name" value="Ets"/>
    <property type="match status" value="1"/>
</dbReference>
<proteinExistence type="inferred from homology"/>
<evidence type="ECO:0000256" key="1">
    <source>
        <dbReference type="ARBA" id="ARBA00005562"/>
    </source>
</evidence>
<dbReference type="GO" id="GO:0000981">
    <property type="term" value="F:DNA-binding transcription factor activity, RNA polymerase II-specific"/>
    <property type="evidence" value="ECO:0007669"/>
    <property type="project" value="TreeGrafter"/>
</dbReference>
<evidence type="ECO:0000256" key="2">
    <source>
        <dbReference type="ARBA" id="ARBA00023125"/>
    </source>
</evidence>
<dbReference type="AlphaFoldDB" id="A0A6G0TE97"/>
<dbReference type="PANTHER" id="PTHR11849:SF190">
    <property type="entry name" value="ETS-DOMAIN PROTEIN"/>
    <property type="match status" value="1"/>
</dbReference>
<dbReference type="FunFam" id="1.10.10.10:FF:001336">
    <property type="entry name" value="Epithelium specific ets factor 3, ese3, putative"/>
    <property type="match status" value="1"/>
</dbReference>
<dbReference type="PROSITE" id="PS50061">
    <property type="entry name" value="ETS_DOMAIN_3"/>
    <property type="match status" value="1"/>
</dbReference>
<comment type="caution">
    <text evidence="6">The sequence shown here is derived from an EMBL/GenBank/DDBJ whole genome shotgun (WGS) entry which is preliminary data.</text>
</comment>
<dbReference type="SUPFAM" id="SSF46785">
    <property type="entry name" value="Winged helix' DNA-binding domain"/>
    <property type="match status" value="1"/>
</dbReference>
<gene>
    <name evidence="6" type="ORF">AGLY_010973</name>
</gene>
<dbReference type="Proteomes" id="UP000475862">
    <property type="component" value="Unassembled WGS sequence"/>
</dbReference>
<accession>A0A6G0TE97</accession>
<name>A0A6G0TE97_APHGL</name>
<dbReference type="OrthoDB" id="5975550at2759"/>
<feature type="compositionally biased region" description="Basic residues" evidence="4">
    <location>
        <begin position="166"/>
        <end position="177"/>
    </location>
</feature>
<evidence type="ECO:0000313" key="6">
    <source>
        <dbReference type="EMBL" id="KAE9530511.1"/>
    </source>
</evidence>
<dbReference type="InterPro" id="IPR036390">
    <property type="entry name" value="WH_DNA-bd_sf"/>
</dbReference>
<comment type="subcellular location">
    <subcellularLocation>
        <location evidence="3">Nucleus</location>
    </subcellularLocation>
</comment>
<keyword evidence="3" id="KW-0539">Nucleus</keyword>
<dbReference type="PANTHER" id="PTHR11849">
    <property type="entry name" value="ETS"/>
    <property type="match status" value="1"/>
</dbReference>
<dbReference type="GO" id="GO:0043565">
    <property type="term" value="F:sequence-specific DNA binding"/>
    <property type="evidence" value="ECO:0007669"/>
    <property type="project" value="InterPro"/>
</dbReference>
<sequence>MLPQYLLLHDHAAVATEPKFTMWALNNVNIANTYESNEFCMPDDYTLSSQWDYDGGYSTNYSENEIDLATVLMNLKEDYPSPVGSCNDHQEPAYYDPTTTGADQQHYHQVLQWQSPPCEQPQHVLVYDSLDSDYVRPSHENCLLPAILDADDEFYKASNSSMEKKRAGRPRGTKAKRSKAEPKLSRIWEFIRDLLLNSQYCPTYICWENYEEGRFRFVQSDKVAKLWGKFKRNERMNYEKFSRAMRYYYKTGVLLPVQGKRLVYKFGPKATGWHTDNPNFKNYTF</sequence>
<protein>
    <recommendedName>
        <fullName evidence="5">ETS domain-containing protein</fullName>
    </recommendedName>
</protein>
<feature type="region of interest" description="Disordered" evidence="4">
    <location>
        <begin position="159"/>
        <end position="178"/>
    </location>
</feature>
<dbReference type="InterPro" id="IPR046328">
    <property type="entry name" value="ETS_fam"/>
</dbReference>
<keyword evidence="7" id="KW-1185">Reference proteome</keyword>
<feature type="domain" description="ETS" evidence="5">
    <location>
        <begin position="185"/>
        <end position="267"/>
    </location>
</feature>
<dbReference type="PRINTS" id="PR00454">
    <property type="entry name" value="ETSDOMAIN"/>
</dbReference>
<dbReference type="SMART" id="SM00413">
    <property type="entry name" value="ETS"/>
    <property type="match status" value="1"/>
</dbReference>
<dbReference type="InterPro" id="IPR000418">
    <property type="entry name" value="Ets_dom"/>
</dbReference>
<dbReference type="InterPro" id="IPR036388">
    <property type="entry name" value="WH-like_DNA-bd_sf"/>
</dbReference>
<evidence type="ECO:0000313" key="7">
    <source>
        <dbReference type="Proteomes" id="UP000475862"/>
    </source>
</evidence>
<evidence type="ECO:0000256" key="3">
    <source>
        <dbReference type="RuleBase" id="RU004019"/>
    </source>
</evidence>
<reference evidence="6 7" key="1">
    <citation type="submission" date="2019-08" db="EMBL/GenBank/DDBJ databases">
        <title>The genome of the soybean aphid Biotype 1, its phylome, world population structure and adaptation to the North American continent.</title>
        <authorList>
            <person name="Giordano R."/>
            <person name="Donthu R.K."/>
            <person name="Hernandez A.G."/>
            <person name="Wright C.L."/>
            <person name="Zimin A.V."/>
        </authorList>
    </citation>
    <scope>NUCLEOTIDE SEQUENCE [LARGE SCALE GENOMIC DNA]</scope>
    <source>
        <tissue evidence="6">Whole aphids</tissue>
    </source>
</reference>
<evidence type="ECO:0000259" key="5">
    <source>
        <dbReference type="PROSITE" id="PS50061"/>
    </source>
</evidence>
<evidence type="ECO:0000256" key="4">
    <source>
        <dbReference type="SAM" id="MobiDB-lite"/>
    </source>
</evidence>